<protein>
    <submittedName>
        <fullName evidence="2">Uncharacterized protein</fullName>
    </submittedName>
</protein>
<proteinExistence type="predicted"/>
<evidence type="ECO:0000313" key="2">
    <source>
        <dbReference type="EMBL" id="MBC8556137.1"/>
    </source>
</evidence>
<dbReference type="RefSeq" id="WP_249302074.1">
    <property type="nucleotide sequence ID" value="NZ_JACRSW010000001.1"/>
</dbReference>
<reference evidence="2 3" key="1">
    <citation type="submission" date="2020-08" db="EMBL/GenBank/DDBJ databases">
        <title>Genome public.</title>
        <authorList>
            <person name="Liu C."/>
            <person name="Sun Q."/>
        </authorList>
    </citation>
    <scope>NUCLEOTIDE SEQUENCE [LARGE SCALE GENOMIC DNA]</scope>
    <source>
        <strain evidence="2 3">BX3</strain>
    </source>
</reference>
<evidence type="ECO:0000256" key="1">
    <source>
        <dbReference type="SAM" id="MobiDB-lite"/>
    </source>
</evidence>
<feature type="region of interest" description="Disordered" evidence="1">
    <location>
        <begin position="148"/>
        <end position="175"/>
    </location>
</feature>
<evidence type="ECO:0000313" key="3">
    <source>
        <dbReference type="Proteomes" id="UP000637513"/>
    </source>
</evidence>
<keyword evidence="3" id="KW-1185">Reference proteome</keyword>
<feature type="compositionally biased region" description="Low complexity" evidence="1">
    <location>
        <begin position="148"/>
        <end position="170"/>
    </location>
</feature>
<accession>A0ABR7MQR4</accession>
<sequence length="203" mass="21279">MAGVSGVNGIDEETLYYQYLINHNSASTMLNALSGDSSDDDSMLSGISSLSGLSGLSGTSGLSGLSGVSQDSSFATILQSYLTKAIHSQNDSAQDAQMAEKLSDVLQEAAKTEDTSNTTYKTVQELYEYFTEKMSGTAASLINGSAAAQSTNSTNNTNSTQNSTSAQSTAEQMNQAALVGQEFDFSTIDSIVEQMFSESTPLS</sequence>
<organism evidence="2 3">
    <name type="scientific">Jutongia hominis</name>
    <dbReference type="NCBI Taxonomy" id="2763664"/>
    <lineage>
        <taxon>Bacteria</taxon>
        <taxon>Bacillati</taxon>
        <taxon>Bacillota</taxon>
        <taxon>Clostridia</taxon>
        <taxon>Lachnospirales</taxon>
        <taxon>Lachnospiraceae</taxon>
        <taxon>Jutongia</taxon>
    </lineage>
</organism>
<dbReference type="Proteomes" id="UP000637513">
    <property type="component" value="Unassembled WGS sequence"/>
</dbReference>
<comment type="caution">
    <text evidence="2">The sequence shown here is derived from an EMBL/GenBank/DDBJ whole genome shotgun (WGS) entry which is preliminary data.</text>
</comment>
<name>A0ABR7MQR4_9FIRM</name>
<gene>
    <name evidence="2" type="ORF">H8700_00175</name>
</gene>
<dbReference type="EMBL" id="JACRSW010000001">
    <property type="protein sequence ID" value="MBC8556137.1"/>
    <property type="molecule type" value="Genomic_DNA"/>
</dbReference>